<dbReference type="EnsemblMetazoa" id="Aqu2.1.28785_001">
    <property type="protein sequence ID" value="Aqu2.1.28785_001"/>
    <property type="gene ID" value="Aqu2.1.28785"/>
</dbReference>
<evidence type="ECO:0000259" key="6">
    <source>
        <dbReference type="PROSITE" id="PS50089"/>
    </source>
</evidence>
<dbReference type="PROSITE" id="PS50145">
    <property type="entry name" value="ZF_TRAF"/>
    <property type="match status" value="2"/>
</dbReference>
<evidence type="ECO:0000256" key="2">
    <source>
        <dbReference type="ARBA" id="ARBA00022771"/>
    </source>
</evidence>
<evidence type="ECO:0000256" key="1">
    <source>
        <dbReference type="ARBA" id="ARBA00022723"/>
    </source>
</evidence>
<evidence type="ECO:0000256" key="3">
    <source>
        <dbReference type="ARBA" id="ARBA00022833"/>
    </source>
</evidence>
<dbReference type="InterPro" id="IPR013083">
    <property type="entry name" value="Znf_RING/FYVE/PHD"/>
</dbReference>
<dbReference type="PROSITE" id="PS50089">
    <property type="entry name" value="ZF_RING_2"/>
    <property type="match status" value="1"/>
</dbReference>
<dbReference type="AlphaFoldDB" id="A0A1X7ULC9"/>
<evidence type="ECO:0000313" key="8">
    <source>
        <dbReference type="EnsemblMetazoa" id="Aqu2.1.28785_001"/>
    </source>
</evidence>
<keyword evidence="2 4" id="KW-0863">Zinc-finger</keyword>
<dbReference type="PANTHER" id="PTHR10131">
    <property type="entry name" value="TNF RECEPTOR ASSOCIATED FACTOR"/>
    <property type="match status" value="1"/>
</dbReference>
<evidence type="ECO:0000256" key="4">
    <source>
        <dbReference type="PROSITE-ProRule" id="PRU00207"/>
    </source>
</evidence>
<dbReference type="SUPFAM" id="SSF57850">
    <property type="entry name" value="RING/U-box"/>
    <property type="match status" value="1"/>
</dbReference>
<reference evidence="8" key="1">
    <citation type="submission" date="2017-05" db="UniProtKB">
        <authorList>
            <consortium name="EnsemblMetazoa"/>
        </authorList>
    </citation>
    <scope>IDENTIFICATION</scope>
</reference>
<feature type="zinc finger region" description="TRAF-type" evidence="4">
    <location>
        <begin position="104"/>
        <end position="156"/>
    </location>
</feature>
<evidence type="ECO:0000259" key="7">
    <source>
        <dbReference type="PROSITE" id="PS50145"/>
    </source>
</evidence>
<dbReference type="PANTHER" id="PTHR10131:SF94">
    <property type="entry name" value="TNF RECEPTOR-ASSOCIATED FACTOR 4"/>
    <property type="match status" value="1"/>
</dbReference>
<feature type="domain" description="RING-type" evidence="6">
    <location>
        <begin position="23"/>
        <end position="62"/>
    </location>
</feature>
<evidence type="ECO:0000256" key="5">
    <source>
        <dbReference type="SAM" id="Coils"/>
    </source>
</evidence>
<dbReference type="InParanoid" id="A0A1X7ULC9"/>
<evidence type="ECO:0008006" key="9">
    <source>
        <dbReference type="Google" id="ProtNLM"/>
    </source>
</evidence>
<sequence>MSSFSKEELSFVEDLPKHLEIECPVCLNILTDPHLVSCCGKNFCGSCIDKVKASDGSCPMCKEKEYQVVINKERLRIINGLEVYCSNKEEGCQWKGELKNMSDHLDKEEREGECEFEEVKCRYEECQERKQRRYLKDHEDKECPQCPFECQYCGEEDTFLFITEDHYEYCEAYPVTCPNECSSANMPRGSLDGHIEECPLEPVDCVFSWAGCNDKPLRKDVHVHTADTKHMTLLAVACGQLKKENEERKEEISKLEEKVKKLKGETLNIHNVMADDSYPLLPISIEIGSEAVHFYTSACGRHMSARIMREKKASFLSQYFIFLAFHKGKFDKFKPKLPKIFVKLLDQDIPLIEETEATYDQSPPDILNRI</sequence>
<feature type="zinc finger region" description="TRAF-type" evidence="4">
    <location>
        <begin position="166"/>
        <end position="212"/>
    </location>
</feature>
<dbReference type="InterPro" id="IPR001293">
    <property type="entry name" value="Znf_TRAF"/>
</dbReference>
<feature type="domain" description="TRAF-type" evidence="7">
    <location>
        <begin position="104"/>
        <end position="156"/>
    </location>
</feature>
<accession>A0A1X7ULC9</accession>
<dbReference type="Pfam" id="PF13923">
    <property type="entry name" value="zf-C3HC4_2"/>
    <property type="match status" value="1"/>
</dbReference>
<feature type="coiled-coil region" evidence="5">
    <location>
        <begin position="238"/>
        <end position="265"/>
    </location>
</feature>
<dbReference type="Gene3D" id="3.30.40.10">
    <property type="entry name" value="Zinc/RING finger domain, C3HC4 (zinc finger)"/>
    <property type="match status" value="3"/>
</dbReference>
<dbReference type="eggNOG" id="KOG0297">
    <property type="taxonomic scope" value="Eukaryota"/>
</dbReference>
<keyword evidence="5" id="KW-0175">Coiled coil</keyword>
<name>A0A1X7ULC9_AMPQE</name>
<keyword evidence="3 4" id="KW-0862">Zinc</keyword>
<proteinExistence type="predicted"/>
<keyword evidence="1 4" id="KW-0479">Metal-binding</keyword>
<feature type="domain" description="TRAF-type" evidence="7">
    <location>
        <begin position="166"/>
        <end position="212"/>
    </location>
</feature>
<dbReference type="InterPro" id="IPR001841">
    <property type="entry name" value="Znf_RING"/>
</dbReference>
<dbReference type="Pfam" id="PF02176">
    <property type="entry name" value="zf-TRAF"/>
    <property type="match status" value="2"/>
</dbReference>
<dbReference type="SUPFAM" id="SSF49599">
    <property type="entry name" value="TRAF domain-like"/>
    <property type="match status" value="2"/>
</dbReference>
<dbReference type="GO" id="GO:0008270">
    <property type="term" value="F:zinc ion binding"/>
    <property type="evidence" value="ECO:0007669"/>
    <property type="project" value="UniProtKB-KW"/>
</dbReference>
<protein>
    <recommendedName>
        <fullName evidence="9">RING-type domain-containing protein</fullName>
    </recommendedName>
</protein>
<organism evidence="8">
    <name type="scientific">Amphimedon queenslandica</name>
    <name type="common">Sponge</name>
    <dbReference type="NCBI Taxonomy" id="400682"/>
    <lineage>
        <taxon>Eukaryota</taxon>
        <taxon>Metazoa</taxon>
        <taxon>Porifera</taxon>
        <taxon>Demospongiae</taxon>
        <taxon>Heteroscleromorpha</taxon>
        <taxon>Haplosclerida</taxon>
        <taxon>Niphatidae</taxon>
        <taxon>Amphimedon</taxon>
    </lineage>
</organism>